<dbReference type="RefSeq" id="WP_317725024.1">
    <property type="nucleotide sequence ID" value="NZ_AP026818.1"/>
</dbReference>
<evidence type="ECO:0000259" key="1">
    <source>
        <dbReference type="PROSITE" id="PS50943"/>
    </source>
</evidence>
<dbReference type="AlphaFoldDB" id="A0ABC8EDZ1"/>
<dbReference type="SUPFAM" id="SSF47413">
    <property type="entry name" value="lambda repressor-like DNA-binding domains"/>
    <property type="match status" value="1"/>
</dbReference>
<evidence type="ECO:0000313" key="3">
    <source>
        <dbReference type="Proteomes" id="UP001321763"/>
    </source>
</evidence>
<evidence type="ECO:0000313" key="2">
    <source>
        <dbReference type="EMBL" id="BDR81065.1"/>
    </source>
</evidence>
<organism evidence="2 3">
    <name type="scientific">Clostridium tetani</name>
    <dbReference type="NCBI Taxonomy" id="1513"/>
    <lineage>
        <taxon>Bacteria</taxon>
        <taxon>Bacillati</taxon>
        <taxon>Bacillota</taxon>
        <taxon>Clostridia</taxon>
        <taxon>Eubacteriales</taxon>
        <taxon>Clostridiaceae</taxon>
        <taxon>Clostridium</taxon>
    </lineage>
</organism>
<protein>
    <recommendedName>
        <fullName evidence="1">HTH cro/C1-type domain-containing protein</fullName>
    </recommendedName>
</protein>
<dbReference type="Proteomes" id="UP001321763">
    <property type="component" value="Chromosome"/>
</dbReference>
<dbReference type="CDD" id="cd00093">
    <property type="entry name" value="HTH_XRE"/>
    <property type="match status" value="1"/>
</dbReference>
<dbReference type="InterPro" id="IPR001387">
    <property type="entry name" value="Cro/C1-type_HTH"/>
</dbReference>
<dbReference type="SMART" id="SM00530">
    <property type="entry name" value="HTH_XRE"/>
    <property type="match status" value="1"/>
</dbReference>
<sequence>MNTLGNFIKEYRNENNLSLRDFAKMCDVSHSYIDKLEKGIDPRNGKTVEPTLDVIEKVASAMNISLEELLLKIGKISSYNEERLKKAESLKDELIEMMIRRNIIKNKNDINNKHLELIEYAIKTYAEETNYKCKDED</sequence>
<name>A0ABC8EDZ1_CLOTA</name>
<dbReference type="Gene3D" id="1.10.260.40">
    <property type="entry name" value="lambda repressor-like DNA-binding domains"/>
    <property type="match status" value="1"/>
</dbReference>
<dbReference type="PROSITE" id="PS50943">
    <property type="entry name" value="HTH_CROC1"/>
    <property type="match status" value="1"/>
</dbReference>
<accession>A0ABC8EDZ1</accession>
<dbReference type="EMBL" id="AP026818">
    <property type="protein sequence ID" value="BDR81065.1"/>
    <property type="molecule type" value="Genomic_DNA"/>
</dbReference>
<reference evidence="2 3" key="1">
    <citation type="submission" date="2022-09" db="EMBL/GenBank/DDBJ databases">
        <title>complete genome sequences of Clostridium tetani str. KHSU-234311-028 isolated from soil.</title>
        <authorList>
            <person name="Sekizuka T."/>
            <person name="Shitada C."/>
            <person name="Takahashi M."/>
            <person name="Kuroda M."/>
        </authorList>
    </citation>
    <scope>NUCLEOTIDE SEQUENCE [LARGE SCALE GENOMIC DNA]</scope>
    <source>
        <strain evidence="2 3">KHSU-234311-028</strain>
    </source>
</reference>
<proteinExistence type="predicted"/>
<feature type="domain" description="HTH cro/C1-type" evidence="1">
    <location>
        <begin position="8"/>
        <end position="69"/>
    </location>
</feature>
<gene>
    <name evidence="2" type="ORF">K234311028_13110</name>
</gene>
<dbReference type="Pfam" id="PF01381">
    <property type="entry name" value="HTH_3"/>
    <property type="match status" value="1"/>
</dbReference>
<dbReference type="InterPro" id="IPR010982">
    <property type="entry name" value="Lambda_DNA-bd_dom_sf"/>
</dbReference>